<proteinExistence type="predicted"/>
<dbReference type="EMBL" id="BAAABW010000015">
    <property type="protein sequence ID" value="GAA0348506.1"/>
    <property type="molecule type" value="Genomic_DNA"/>
</dbReference>
<accession>A0ABP3GL14</accession>
<gene>
    <name evidence="1" type="ORF">GCM10010319_26420</name>
</gene>
<protein>
    <submittedName>
        <fullName evidence="1">Uncharacterized protein</fullName>
    </submittedName>
</protein>
<reference evidence="2" key="1">
    <citation type="journal article" date="2019" name="Int. J. Syst. Evol. Microbiol.">
        <title>The Global Catalogue of Microorganisms (GCM) 10K type strain sequencing project: providing services to taxonomists for standard genome sequencing and annotation.</title>
        <authorList>
            <consortium name="The Broad Institute Genomics Platform"/>
            <consortium name="The Broad Institute Genome Sequencing Center for Infectious Disease"/>
            <person name="Wu L."/>
            <person name="Ma J."/>
        </authorList>
    </citation>
    <scope>NUCLEOTIDE SEQUENCE [LARGE SCALE GENOMIC DNA]</scope>
    <source>
        <strain evidence="2">JCM 4565</strain>
    </source>
</reference>
<comment type="caution">
    <text evidence="1">The sequence shown here is derived from an EMBL/GenBank/DDBJ whole genome shotgun (WGS) entry which is preliminary data.</text>
</comment>
<keyword evidence="2" id="KW-1185">Reference proteome</keyword>
<sequence>MDFPGLSTTLPVQKWSPVPSWPNTAPTRAFDSVGGGVRETPGWRCSGRAPSIRLAVHSSGWDAAGDGEAEAATFSSGELPLEQPEAMAITARTMTATAGRRRMAGF</sequence>
<dbReference type="Proteomes" id="UP001500063">
    <property type="component" value="Unassembled WGS sequence"/>
</dbReference>
<evidence type="ECO:0000313" key="2">
    <source>
        <dbReference type="Proteomes" id="UP001500063"/>
    </source>
</evidence>
<name>A0ABP3GL14_9ACTN</name>
<evidence type="ECO:0000313" key="1">
    <source>
        <dbReference type="EMBL" id="GAA0348506.1"/>
    </source>
</evidence>
<organism evidence="1 2">
    <name type="scientific">Streptomyces blastmyceticus</name>
    <dbReference type="NCBI Taxonomy" id="68180"/>
    <lineage>
        <taxon>Bacteria</taxon>
        <taxon>Bacillati</taxon>
        <taxon>Actinomycetota</taxon>
        <taxon>Actinomycetes</taxon>
        <taxon>Kitasatosporales</taxon>
        <taxon>Streptomycetaceae</taxon>
        <taxon>Streptomyces</taxon>
    </lineage>
</organism>